<dbReference type="InParanoid" id="A0A2K1KL46"/>
<dbReference type="EnsemblPlants" id="Pp3c5_25930V3.1">
    <property type="protein sequence ID" value="PAC:32953501.CDS.1"/>
    <property type="gene ID" value="Pp3c5_25930"/>
</dbReference>
<keyword evidence="3" id="KW-1185">Reference proteome</keyword>
<dbReference type="EMBL" id="ABEU02000005">
    <property type="protein sequence ID" value="PNR54495.1"/>
    <property type="molecule type" value="Genomic_DNA"/>
</dbReference>
<reference evidence="1 3" key="1">
    <citation type="journal article" date="2008" name="Science">
        <title>The Physcomitrella genome reveals evolutionary insights into the conquest of land by plants.</title>
        <authorList>
            <person name="Rensing S."/>
            <person name="Lang D."/>
            <person name="Zimmer A."/>
            <person name="Terry A."/>
            <person name="Salamov A."/>
            <person name="Shapiro H."/>
            <person name="Nishiyama T."/>
            <person name="Perroud P.-F."/>
            <person name="Lindquist E."/>
            <person name="Kamisugi Y."/>
            <person name="Tanahashi T."/>
            <person name="Sakakibara K."/>
            <person name="Fujita T."/>
            <person name="Oishi K."/>
            <person name="Shin-I T."/>
            <person name="Kuroki Y."/>
            <person name="Toyoda A."/>
            <person name="Suzuki Y."/>
            <person name="Hashimoto A."/>
            <person name="Yamaguchi K."/>
            <person name="Sugano A."/>
            <person name="Kohara Y."/>
            <person name="Fujiyama A."/>
            <person name="Anterola A."/>
            <person name="Aoki S."/>
            <person name="Ashton N."/>
            <person name="Barbazuk W.B."/>
            <person name="Barker E."/>
            <person name="Bennetzen J."/>
            <person name="Bezanilla M."/>
            <person name="Blankenship R."/>
            <person name="Cho S.H."/>
            <person name="Dutcher S."/>
            <person name="Estelle M."/>
            <person name="Fawcett J.A."/>
            <person name="Gundlach H."/>
            <person name="Hanada K."/>
            <person name="Heyl A."/>
            <person name="Hicks K.A."/>
            <person name="Hugh J."/>
            <person name="Lohr M."/>
            <person name="Mayer K."/>
            <person name="Melkozernov A."/>
            <person name="Murata T."/>
            <person name="Nelson D."/>
            <person name="Pils B."/>
            <person name="Prigge M."/>
            <person name="Reiss B."/>
            <person name="Renner T."/>
            <person name="Rombauts S."/>
            <person name="Rushton P."/>
            <person name="Sanderfoot A."/>
            <person name="Schween G."/>
            <person name="Shiu S.-H."/>
            <person name="Stueber K."/>
            <person name="Theodoulou F.L."/>
            <person name="Tu H."/>
            <person name="Van de Peer Y."/>
            <person name="Verrier P.J."/>
            <person name="Waters E."/>
            <person name="Wood A."/>
            <person name="Yang L."/>
            <person name="Cove D."/>
            <person name="Cuming A."/>
            <person name="Hasebe M."/>
            <person name="Lucas S."/>
            <person name="Mishler D.B."/>
            <person name="Reski R."/>
            <person name="Grigoriev I."/>
            <person name="Quatrano R.S."/>
            <person name="Boore J.L."/>
        </authorList>
    </citation>
    <scope>NUCLEOTIDE SEQUENCE [LARGE SCALE GENOMIC DNA]</scope>
    <source>
        <strain evidence="2 3">cv. Gransden 2004</strain>
    </source>
</reference>
<dbReference type="PaxDb" id="3218-PP1S1703_4V6.1"/>
<evidence type="ECO:0000313" key="3">
    <source>
        <dbReference type="Proteomes" id="UP000006727"/>
    </source>
</evidence>
<reference evidence="1 3" key="2">
    <citation type="journal article" date="2018" name="Plant J.">
        <title>The Physcomitrella patens chromosome-scale assembly reveals moss genome structure and evolution.</title>
        <authorList>
            <person name="Lang D."/>
            <person name="Ullrich K.K."/>
            <person name="Murat F."/>
            <person name="Fuchs J."/>
            <person name="Jenkins J."/>
            <person name="Haas F.B."/>
            <person name="Piednoel M."/>
            <person name="Gundlach H."/>
            <person name="Van Bel M."/>
            <person name="Meyberg R."/>
            <person name="Vives C."/>
            <person name="Morata J."/>
            <person name="Symeonidi A."/>
            <person name="Hiss M."/>
            <person name="Muchero W."/>
            <person name="Kamisugi Y."/>
            <person name="Saleh O."/>
            <person name="Blanc G."/>
            <person name="Decker E.L."/>
            <person name="van Gessel N."/>
            <person name="Grimwood J."/>
            <person name="Hayes R.D."/>
            <person name="Graham S.W."/>
            <person name="Gunter L.E."/>
            <person name="McDaniel S.F."/>
            <person name="Hoernstein S.N.W."/>
            <person name="Larsson A."/>
            <person name="Li F.W."/>
            <person name="Perroud P.F."/>
            <person name="Phillips J."/>
            <person name="Ranjan P."/>
            <person name="Rokshar D.S."/>
            <person name="Rothfels C.J."/>
            <person name="Schneider L."/>
            <person name="Shu S."/>
            <person name="Stevenson D.W."/>
            <person name="Thummler F."/>
            <person name="Tillich M."/>
            <person name="Villarreal Aguilar J.C."/>
            <person name="Widiez T."/>
            <person name="Wong G.K."/>
            <person name="Wymore A."/>
            <person name="Zhang Y."/>
            <person name="Zimmer A.D."/>
            <person name="Quatrano R.S."/>
            <person name="Mayer K.F.X."/>
            <person name="Goodstein D."/>
            <person name="Casacuberta J.M."/>
            <person name="Vandepoele K."/>
            <person name="Reski R."/>
            <person name="Cuming A.C."/>
            <person name="Tuskan G.A."/>
            <person name="Maumus F."/>
            <person name="Salse J."/>
            <person name="Schmutz J."/>
            <person name="Rensing S.A."/>
        </authorList>
    </citation>
    <scope>NUCLEOTIDE SEQUENCE [LARGE SCALE GENOMIC DNA]</scope>
    <source>
        <strain evidence="2 3">cv. Gransden 2004</strain>
    </source>
</reference>
<evidence type="ECO:0000313" key="1">
    <source>
        <dbReference type="EMBL" id="PNR54495.1"/>
    </source>
</evidence>
<dbReference type="AlphaFoldDB" id="A0A2K1KL46"/>
<evidence type="ECO:0000313" key="2">
    <source>
        <dbReference type="EnsemblPlants" id="PAC:32953501.CDS.1"/>
    </source>
</evidence>
<dbReference type="Proteomes" id="UP000006727">
    <property type="component" value="Chromosome 5"/>
</dbReference>
<gene>
    <name evidence="1" type="ORF">PHYPA_008172</name>
</gene>
<proteinExistence type="predicted"/>
<accession>A0A2K1KL46</accession>
<name>A0A2K1KL46_PHYPA</name>
<protein>
    <submittedName>
        <fullName evidence="1 2">Uncharacterized protein</fullName>
    </submittedName>
</protein>
<sequence length="53" mass="5938">MEELTVSRSCLRIQCASRVVRGARSVRVKIHKTVFSCKNLSSSGIVIQSCRTR</sequence>
<dbReference type="Gramene" id="Pp3c5_25930V3.1">
    <property type="protein sequence ID" value="PAC:32953501.CDS.1"/>
    <property type="gene ID" value="Pp3c5_25930"/>
</dbReference>
<organism evidence="1">
    <name type="scientific">Physcomitrium patens</name>
    <name type="common">Spreading-leaved earth moss</name>
    <name type="synonym">Physcomitrella patens</name>
    <dbReference type="NCBI Taxonomy" id="3218"/>
    <lineage>
        <taxon>Eukaryota</taxon>
        <taxon>Viridiplantae</taxon>
        <taxon>Streptophyta</taxon>
        <taxon>Embryophyta</taxon>
        <taxon>Bryophyta</taxon>
        <taxon>Bryophytina</taxon>
        <taxon>Bryopsida</taxon>
        <taxon>Funariidae</taxon>
        <taxon>Funariales</taxon>
        <taxon>Funariaceae</taxon>
        <taxon>Physcomitrium</taxon>
    </lineage>
</organism>
<reference evidence="2" key="3">
    <citation type="submission" date="2020-12" db="UniProtKB">
        <authorList>
            <consortium name="EnsemblPlants"/>
        </authorList>
    </citation>
    <scope>IDENTIFICATION</scope>
</reference>